<evidence type="ECO:0000313" key="1">
    <source>
        <dbReference type="EMBL" id="RLV48909.1"/>
    </source>
</evidence>
<proteinExistence type="predicted"/>
<protein>
    <submittedName>
        <fullName evidence="1">Uncharacterized protein</fullName>
    </submittedName>
</protein>
<organism evidence="1 2">
    <name type="scientific">Nocardioides mangrovicus</name>
    <dbReference type="NCBI Taxonomy" id="2478913"/>
    <lineage>
        <taxon>Bacteria</taxon>
        <taxon>Bacillati</taxon>
        <taxon>Actinomycetota</taxon>
        <taxon>Actinomycetes</taxon>
        <taxon>Propionibacteriales</taxon>
        <taxon>Nocardioidaceae</taxon>
        <taxon>Nocardioides</taxon>
    </lineage>
</organism>
<sequence>MLASGLAGSPRRQGRALLYETHRVAALASRPVLGAATLRRECPRGWFVARRGEPARLATRADQLSALSEGWDDVSFWTMFAMGYDLDRSRGPFAFIATVGGCVYLGADLVGLQGRRLVLADPGPWFEVFRGTRLPTGPGRPWHIRLHEDAARAA</sequence>
<comment type="caution">
    <text evidence="1">The sequence shown here is derived from an EMBL/GenBank/DDBJ whole genome shotgun (WGS) entry which is preliminary data.</text>
</comment>
<keyword evidence="2" id="KW-1185">Reference proteome</keyword>
<gene>
    <name evidence="1" type="ORF">D9V37_09940</name>
</gene>
<dbReference type="Proteomes" id="UP000281708">
    <property type="component" value="Unassembled WGS sequence"/>
</dbReference>
<evidence type="ECO:0000313" key="2">
    <source>
        <dbReference type="Proteomes" id="UP000281708"/>
    </source>
</evidence>
<accession>A0A3L8P2W4</accession>
<name>A0A3L8P2W4_9ACTN</name>
<dbReference type="AlphaFoldDB" id="A0A3L8P2W4"/>
<dbReference type="EMBL" id="RDBE01000007">
    <property type="protein sequence ID" value="RLV48909.1"/>
    <property type="molecule type" value="Genomic_DNA"/>
</dbReference>
<reference evidence="1 2" key="1">
    <citation type="submission" date="2018-10" db="EMBL/GenBank/DDBJ databases">
        <title>Marmoricola sp. 4Q3S-7 whole genome shotgun sequence.</title>
        <authorList>
            <person name="Li F."/>
        </authorList>
    </citation>
    <scope>NUCLEOTIDE SEQUENCE [LARGE SCALE GENOMIC DNA]</scope>
    <source>
        <strain evidence="1 2">4Q3S-7</strain>
    </source>
</reference>